<dbReference type="EMBL" id="CP020771">
    <property type="protein sequence ID" value="ARI83108.1"/>
    <property type="molecule type" value="Genomic_DNA"/>
</dbReference>
<evidence type="ECO:0000313" key="2">
    <source>
        <dbReference type="Proteomes" id="UP000192439"/>
    </source>
</evidence>
<dbReference type="AlphaFoldDB" id="A0AB33C7D4"/>
<organism evidence="1 2">
    <name type="scientific">Microcystis aeruginosa PCC 7806SL</name>
    <dbReference type="NCBI Taxonomy" id="1903187"/>
    <lineage>
        <taxon>Bacteria</taxon>
        <taxon>Bacillati</taxon>
        <taxon>Cyanobacteriota</taxon>
        <taxon>Cyanophyceae</taxon>
        <taxon>Oscillatoriophycideae</taxon>
        <taxon>Chroococcales</taxon>
        <taxon>Microcystaceae</taxon>
        <taxon>Microcystis</taxon>
    </lineage>
</organism>
<name>A0AB33C7D4_MICA7</name>
<protein>
    <submittedName>
        <fullName evidence="1">Uncharacterized protein</fullName>
    </submittedName>
</protein>
<evidence type="ECO:0000313" key="1">
    <source>
        <dbReference type="EMBL" id="ARI83108.1"/>
    </source>
</evidence>
<reference evidence="1 2" key="1">
    <citation type="journal article" date="2018" name="Harmful Algae">
        <title>The highly heterogeneous methylated genomes and diverse restriction-modification systems of bloom-forming Microcystis.</title>
        <authorList>
            <person name="Zhao L."/>
            <person name="Song Y."/>
            <person name="Li L."/>
            <person name="Gan N."/>
            <person name="Brand J.J."/>
            <person name="Song L."/>
        </authorList>
    </citation>
    <scope>NUCLEOTIDE SEQUENCE [LARGE SCALE GENOMIC DNA]</scope>
    <source>
        <strain evidence="1 2">PCC 7806SL</strain>
    </source>
</reference>
<accession>A0AB33C7D4</accession>
<sequence>MNTNLDSRLDHNTKRLELMLTFILWGKRLFWLSVATPSTASFFLPTK</sequence>
<keyword evidence="2" id="KW-1185">Reference proteome</keyword>
<dbReference type="Proteomes" id="UP000192439">
    <property type="component" value="Chromosome"/>
</dbReference>
<proteinExistence type="predicted"/>
<gene>
    <name evidence="1" type="ORF">BH695_3829</name>
</gene>